<keyword evidence="4" id="KW-1185">Reference proteome</keyword>
<feature type="region of interest" description="Disordered" evidence="2">
    <location>
        <begin position="219"/>
        <end position="267"/>
    </location>
</feature>
<dbReference type="InParanoid" id="A9V7G8"/>
<feature type="region of interest" description="Disordered" evidence="2">
    <location>
        <begin position="667"/>
        <end position="708"/>
    </location>
</feature>
<evidence type="ECO:0000313" key="4">
    <source>
        <dbReference type="Proteomes" id="UP000001357"/>
    </source>
</evidence>
<dbReference type="SUPFAM" id="SSF50156">
    <property type="entry name" value="PDZ domain-like"/>
    <property type="match status" value="1"/>
</dbReference>
<sequence length="865" mass="92775">MLGARPVAADPVLHDPDTDVSSHQDPDTTHDHDHDTTMRRNTSASSQGSNEVRTPEPSDMRTIVVNLSGTDFGFKLYQHGPFVFFKNVTQARQAEGLHEHDFLAGIDGHTTVGLGLNEIYYALMHAKEARLTISATPAEEPEAQAPLSPNRGVPVLLKDTSPPTSARDTLARRSGRQARQAAQTHTTSLEEFDLHTSVLMPTEPRRKSFFARLSARRKSSYRLNKDQQKSKKRTGSRWLRRGNDRRGRDDQVEPSTGHGPAGIHKGSGVELMQYRALPSPTHVAGAGQSPSWPAADTTAPPGAVRRISSFAEETVFGEDRQSSICRRRITSPDLKERHSDAAPPNLAASASSALDEDEMDVGGAADTVPPMPTAASAPSIHVADVTNADACPRPRTTSQTSSSYTPRSGTDRGSHLNILAAQGPALPGGGGERVRSAPAAPHASISPWPPLEDELDTSDPVDDIALGDRIYWYQRCLAAESQLRDALNTLETWESALPTPRARSLVDLPIQMADEGSPAPPPGYSPPSNGVPSAPASSYRTTHIPDYTSVMISASEALRDQLLKQRLQLRDAEQQALAELRRADELASDLHRAHVENNRLRRQLATLRQASAPSLLVQRTSSGEIETRAAGSALTPNGRRRSRNNVSFATNLHEAAPTKGVELHLGAQDSDASQPGSPLRHPMAKDSGHGEECAETDGANSTGSSAPATLEVDRAMLRSSVRALGRMGSVSNTGSAARIDSEGQKAVPLPSRVASMTNFYSQLHSPPLSPVNGALPVGAQSLAPTPKHGSSQSTQPHETQTAAPTVVLGRVPASESDDQASDELVRTPDGIRDSPDAVARTVGLQSNLTRTRPPSHRRFELETVI</sequence>
<dbReference type="AlphaFoldDB" id="A9V7G8"/>
<reference evidence="3 4" key="1">
    <citation type="journal article" date="2008" name="Nature">
        <title>The genome of the choanoflagellate Monosiga brevicollis and the origin of metazoans.</title>
        <authorList>
            <consortium name="JGI Sequencing"/>
            <person name="King N."/>
            <person name="Westbrook M.J."/>
            <person name="Young S.L."/>
            <person name="Kuo A."/>
            <person name="Abedin M."/>
            <person name="Chapman J."/>
            <person name="Fairclough S."/>
            <person name="Hellsten U."/>
            <person name="Isogai Y."/>
            <person name="Letunic I."/>
            <person name="Marr M."/>
            <person name="Pincus D."/>
            <person name="Putnam N."/>
            <person name="Rokas A."/>
            <person name="Wright K.J."/>
            <person name="Zuzow R."/>
            <person name="Dirks W."/>
            <person name="Good M."/>
            <person name="Goodstein D."/>
            <person name="Lemons D."/>
            <person name="Li W."/>
            <person name="Lyons J.B."/>
            <person name="Morris A."/>
            <person name="Nichols S."/>
            <person name="Richter D.J."/>
            <person name="Salamov A."/>
            <person name="Bork P."/>
            <person name="Lim W.A."/>
            <person name="Manning G."/>
            <person name="Miller W.T."/>
            <person name="McGinnis W."/>
            <person name="Shapiro H."/>
            <person name="Tjian R."/>
            <person name="Grigoriev I.V."/>
            <person name="Rokhsar D."/>
        </authorList>
    </citation>
    <scope>NUCLEOTIDE SEQUENCE [LARGE SCALE GENOMIC DNA]</scope>
    <source>
        <strain evidence="4">MX1 / ATCC 50154</strain>
    </source>
</reference>
<dbReference type="EMBL" id="CH991565">
    <property type="protein sequence ID" value="EDQ86584.1"/>
    <property type="molecule type" value="Genomic_DNA"/>
</dbReference>
<feature type="region of interest" description="Disordered" evidence="2">
    <location>
        <begin position="138"/>
        <end position="189"/>
    </location>
</feature>
<name>A9V7G8_MONBE</name>
<keyword evidence="1" id="KW-0175">Coiled coil</keyword>
<feature type="region of interest" description="Disordered" evidence="2">
    <location>
        <begin position="514"/>
        <end position="538"/>
    </location>
</feature>
<feature type="compositionally biased region" description="Basic and acidic residues" evidence="2">
    <location>
        <begin position="683"/>
        <end position="692"/>
    </location>
</feature>
<feature type="compositionally biased region" description="Polar residues" evidence="2">
    <location>
        <begin position="843"/>
        <end position="852"/>
    </location>
</feature>
<feature type="compositionally biased region" description="Polar residues" evidence="2">
    <location>
        <begin position="39"/>
        <end position="52"/>
    </location>
</feature>
<feature type="region of interest" description="Disordered" evidence="2">
    <location>
        <begin position="280"/>
        <end position="301"/>
    </location>
</feature>
<feature type="compositionally biased region" description="Polar residues" evidence="2">
    <location>
        <begin position="698"/>
        <end position="707"/>
    </location>
</feature>
<feature type="region of interest" description="Disordered" evidence="2">
    <location>
        <begin position="316"/>
        <end position="375"/>
    </location>
</feature>
<protein>
    <recommendedName>
        <fullName evidence="5">PDZ domain-containing protein</fullName>
    </recommendedName>
</protein>
<gene>
    <name evidence="3" type="ORF">MONBRDRAFT_10867</name>
</gene>
<dbReference type="RefSeq" id="XP_001748697.1">
    <property type="nucleotide sequence ID" value="XM_001748645.1"/>
</dbReference>
<feature type="compositionally biased region" description="Basic and acidic residues" evidence="2">
    <location>
        <begin position="823"/>
        <end position="835"/>
    </location>
</feature>
<evidence type="ECO:0000256" key="1">
    <source>
        <dbReference type="SAM" id="Coils"/>
    </source>
</evidence>
<accession>A9V7G8</accession>
<feature type="compositionally biased region" description="Polar residues" evidence="2">
    <location>
        <begin position="788"/>
        <end position="803"/>
    </location>
</feature>
<dbReference type="Proteomes" id="UP000001357">
    <property type="component" value="Unassembled WGS sequence"/>
</dbReference>
<feature type="compositionally biased region" description="Basic and acidic residues" evidence="2">
    <location>
        <begin position="12"/>
        <end position="38"/>
    </location>
</feature>
<feature type="compositionally biased region" description="Low complexity" evidence="2">
    <location>
        <begin position="393"/>
        <end position="408"/>
    </location>
</feature>
<evidence type="ECO:0008006" key="5">
    <source>
        <dbReference type="Google" id="ProtNLM"/>
    </source>
</evidence>
<evidence type="ECO:0000256" key="2">
    <source>
        <dbReference type="SAM" id="MobiDB-lite"/>
    </source>
</evidence>
<feature type="region of interest" description="Disordered" evidence="2">
    <location>
        <begin position="1"/>
        <end position="60"/>
    </location>
</feature>
<feature type="compositionally biased region" description="Acidic residues" evidence="2">
    <location>
        <begin position="451"/>
        <end position="460"/>
    </location>
</feature>
<feature type="region of interest" description="Disordered" evidence="2">
    <location>
        <begin position="387"/>
        <end position="460"/>
    </location>
</feature>
<feature type="compositionally biased region" description="Low complexity" evidence="2">
    <location>
        <begin position="436"/>
        <end position="446"/>
    </location>
</feature>
<evidence type="ECO:0000313" key="3">
    <source>
        <dbReference type="EMBL" id="EDQ86584.1"/>
    </source>
</evidence>
<dbReference type="InterPro" id="IPR036034">
    <property type="entry name" value="PDZ_sf"/>
</dbReference>
<feature type="coiled-coil region" evidence="1">
    <location>
        <begin position="555"/>
        <end position="610"/>
    </location>
</feature>
<feature type="region of interest" description="Disordered" evidence="2">
    <location>
        <begin position="728"/>
        <end position="747"/>
    </location>
</feature>
<dbReference type="GeneID" id="5893861"/>
<feature type="compositionally biased region" description="Low complexity" evidence="2">
    <location>
        <begin position="341"/>
        <end position="353"/>
    </location>
</feature>
<feature type="compositionally biased region" description="Basic residues" evidence="2">
    <location>
        <begin position="230"/>
        <end position="240"/>
    </location>
</feature>
<proteinExistence type="predicted"/>
<feature type="compositionally biased region" description="Basic and acidic residues" evidence="2">
    <location>
        <begin position="241"/>
        <end position="251"/>
    </location>
</feature>
<organism evidence="3 4">
    <name type="scientific">Monosiga brevicollis</name>
    <name type="common">Choanoflagellate</name>
    <dbReference type="NCBI Taxonomy" id="81824"/>
    <lineage>
        <taxon>Eukaryota</taxon>
        <taxon>Choanoflagellata</taxon>
        <taxon>Craspedida</taxon>
        <taxon>Salpingoecidae</taxon>
        <taxon>Monosiga</taxon>
    </lineage>
</organism>
<dbReference type="KEGG" id="mbr:MONBRDRAFT_10867"/>
<feature type="region of interest" description="Disordered" evidence="2">
    <location>
        <begin position="618"/>
        <end position="643"/>
    </location>
</feature>
<feature type="region of interest" description="Disordered" evidence="2">
    <location>
        <begin position="771"/>
        <end position="855"/>
    </location>
</feature>